<gene>
    <name evidence="2" type="ORF">B857_02182</name>
</gene>
<evidence type="ECO:0000313" key="3">
    <source>
        <dbReference type="Proteomes" id="UP000004738"/>
    </source>
</evidence>
<dbReference type="RefSeq" id="WP_008406291.1">
    <property type="nucleotide sequence ID" value="NZ_AMCK01000010.1"/>
</dbReference>
<sequence>MRKYLSMISLLMIIAFIVFGFIIPQVLHPLPDSWDILILISMLIVSFFTAIFSVKGRLKTITVLLSSLGILSLIAITIRGFIIMTG</sequence>
<organism evidence="2 3">
    <name type="scientific">Solibacillus isronensis B3W22</name>
    <dbReference type="NCBI Taxonomy" id="1224748"/>
    <lineage>
        <taxon>Bacteria</taxon>
        <taxon>Bacillati</taxon>
        <taxon>Bacillota</taxon>
        <taxon>Bacilli</taxon>
        <taxon>Bacillales</taxon>
        <taxon>Caryophanaceae</taxon>
        <taxon>Solibacillus</taxon>
    </lineage>
</organism>
<evidence type="ECO:0000256" key="1">
    <source>
        <dbReference type="SAM" id="Phobius"/>
    </source>
</evidence>
<comment type="caution">
    <text evidence="2">The sequence shown here is derived from an EMBL/GenBank/DDBJ whole genome shotgun (WGS) entry which is preliminary data.</text>
</comment>
<keyword evidence="1" id="KW-1133">Transmembrane helix</keyword>
<keyword evidence="1" id="KW-0812">Transmembrane</keyword>
<reference evidence="2 3" key="1">
    <citation type="journal article" date="2012" name="J. Bacteriol.">
        <title>Draft Genome Sequence of Bacillus isronensis Strain B3W22, Isolated from the Upper Atmosphere.</title>
        <authorList>
            <person name="Shivaji S."/>
            <person name="Ara S."/>
            <person name="Singh S.K."/>
            <person name="Bandi S."/>
            <person name="Singh A."/>
            <person name="Pinnaka A.K."/>
        </authorList>
    </citation>
    <scope>NUCLEOTIDE SEQUENCE [LARGE SCALE GENOMIC DNA]</scope>
    <source>
        <strain evidence="2 3">B3W22</strain>
    </source>
</reference>
<dbReference type="AlphaFoldDB" id="K1KLP2"/>
<keyword evidence="3" id="KW-1185">Reference proteome</keyword>
<dbReference type="Proteomes" id="UP000004738">
    <property type="component" value="Unassembled WGS sequence"/>
</dbReference>
<keyword evidence="1" id="KW-0472">Membrane</keyword>
<accession>K1KLP2</accession>
<proteinExistence type="predicted"/>
<feature type="transmembrane region" description="Helical" evidence="1">
    <location>
        <begin position="7"/>
        <end position="27"/>
    </location>
</feature>
<feature type="transmembrane region" description="Helical" evidence="1">
    <location>
        <begin position="33"/>
        <end position="54"/>
    </location>
</feature>
<feature type="transmembrane region" description="Helical" evidence="1">
    <location>
        <begin position="61"/>
        <end position="84"/>
    </location>
</feature>
<dbReference type="PATRIC" id="fig|1224748.3.peg.2161"/>
<name>K1KLP2_9BACL</name>
<evidence type="ECO:0000313" key="2">
    <source>
        <dbReference type="EMBL" id="EKB45060.1"/>
    </source>
</evidence>
<dbReference type="EMBL" id="AMCK01000010">
    <property type="protein sequence ID" value="EKB45060.1"/>
    <property type="molecule type" value="Genomic_DNA"/>
</dbReference>
<protein>
    <submittedName>
        <fullName evidence="2">Uncharacterized protein</fullName>
    </submittedName>
</protein>